<comment type="pathway">
    <text evidence="1">Lipid metabolism.</text>
</comment>
<evidence type="ECO:0000259" key="8">
    <source>
        <dbReference type="SMART" id="SM00563"/>
    </source>
</evidence>
<evidence type="ECO:0000256" key="6">
    <source>
        <dbReference type="ARBA" id="ARBA00023315"/>
    </source>
</evidence>
<dbReference type="InterPro" id="IPR002123">
    <property type="entry name" value="Plipid/glycerol_acylTrfase"/>
</dbReference>
<organism evidence="9 10">
    <name type="scientific">Peptococcus simiae</name>
    <dbReference type="NCBI Taxonomy" id="1643805"/>
    <lineage>
        <taxon>Bacteria</taxon>
        <taxon>Bacillati</taxon>
        <taxon>Bacillota</taxon>
        <taxon>Clostridia</taxon>
        <taxon>Eubacteriales</taxon>
        <taxon>Peptococcaceae</taxon>
        <taxon>Peptococcus</taxon>
    </lineage>
</organism>
<dbReference type="GO" id="GO:0016746">
    <property type="term" value="F:acyltransferase activity"/>
    <property type="evidence" value="ECO:0007669"/>
    <property type="project" value="UniProtKB-KW"/>
</dbReference>
<dbReference type="Proteomes" id="UP001631949">
    <property type="component" value="Unassembled WGS sequence"/>
</dbReference>
<dbReference type="NCBIfam" id="TIGR00530">
    <property type="entry name" value="AGP_acyltrn"/>
    <property type="match status" value="1"/>
</dbReference>
<dbReference type="SUPFAM" id="SSF69593">
    <property type="entry name" value="Glycerol-3-phosphate (1)-acyltransferase"/>
    <property type="match status" value="1"/>
</dbReference>
<gene>
    <name evidence="9" type="ORF">ACKQTC_08155</name>
</gene>
<keyword evidence="4 7" id="KW-0808">Transferase</keyword>
<comment type="similarity">
    <text evidence="2 7">Belongs to the 1-acyl-sn-glycerol-3-phosphate acyltransferase family.</text>
</comment>
<name>A0ABW9H0F5_9FIRM</name>
<evidence type="ECO:0000256" key="1">
    <source>
        <dbReference type="ARBA" id="ARBA00005189"/>
    </source>
</evidence>
<accession>A0ABW9H0F5</accession>
<evidence type="ECO:0000313" key="9">
    <source>
        <dbReference type="EMBL" id="MFM9414339.1"/>
    </source>
</evidence>
<dbReference type="PANTHER" id="PTHR10434:SF64">
    <property type="entry name" value="1-ACYL-SN-GLYCEROL-3-PHOSPHATE ACYLTRANSFERASE-RELATED"/>
    <property type="match status" value="1"/>
</dbReference>
<evidence type="ECO:0000313" key="10">
    <source>
        <dbReference type="Proteomes" id="UP001631949"/>
    </source>
</evidence>
<evidence type="ECO:0000256" key="5">
    <source>
        <dbReference type="ARBA" id="ARBA00023098"/>
    </source>
</evidence>
<sequence length="249" mass="27372">MRYLRAIIVYTWALLVLVTRWPLLRAVEKQREGQFSEAMERIHGVAQPFAGQICRLAGCRVEVEGLEHIPDEGSVVLIGNHQSFFDIPIVLASVNRPVGFLAKQELGEVPIFGRWTAGIGSIFIPRGESRKSLEAILNAVKMLKKAAHLLVVFPEGTRSYQGKVGDFKAGSLKIATKSGAPVVPFAMDGSWRIMPRDIKTFTPGTVRLTFLPAISDELMASNDTKLIADACRQAITAQLAEGEDNESKK</sequence>
<keyword evidence="10" id="KW-1185">Reference proteome</keyword>
<dbReference type="EC" id="2.3.1.51" evidence="7"/>
<dbReference type="InterPro" id="IPR004552">
    <property type="entry name" value="AGP_acyltrans"/>
</dbReference>
<dbReference type="PANTHER" id="PTHR10434">
    <property type="entry name" value="1-ACYL-SN-GLYCEROL-3-PHOSPHATE ACYLTRANSFERASE"/>
    <property type="match status" value="1"/>
</dbReference>
<comment type="domain">
    <text evidence="7">The HXXXXD motif is essential for acyltransferase activity and may constitute the binding site for the phosphate moiety of the glycerol-3-phosphate.</text>
</comment>
<dbReference type="Pfam" id="PF01553">
    <property type="entry name" value="Acyltransferase"/>
    <property type="match status" value="1"/>
</dbReference>
<dbReference type="SMART" id="SM00563">
    <property type="entry name" value="PlsC"/>
    <property type="match status" value="1"/>
</dbReference>
<dbReference type="RefSeq" id="WP_408977953.1">
    <property type="nucleotide sequence ID" value="NZ_JBJUVG010000014.1"/>
</dbReference>
<comment type="catalytic activity">
    <reaction evidence="7">
        <text>a 1-acyl-sn-glycero-3-phosphate + an acyl-CoA = a 1,2-diacyl-sn-glycero-3-phosphate + CoA</text>
        <dbReference type="Rhea" id="RHEA:19709"/>
        <dbReference type="ChEBI" id="CHEBI:57287"/>
        <dbReference type="ChEBI" id="CHEBI:57970"/>
        <dbReference type="ChEBI" id="CHEBI:58342"/>
        <dbReference type="ChEBI" id="CHEBI:58608"/>
        <dbReference type="EC" id="2.3.1.51"/>
    </reaction>
</comment>
<dbReference type="CDD" id="cd07989">
    <property type="entry name" value="LPLAT_AGPAT-like"/>
    <property type="match status" value="1"/>
</dbReference>
<keyword evidence="3 7" id="KW-0444">Lipid biosynthesis</keyword>
<comment type="caution">
    <text evidence="9">The sequence shown here is derived from an EMBL/GenBank/DDBJ whole genome shotgun (WGS) entry which is preliminary data.</text>
</comment>
<evidence type="ECO:0000256" key="4">
    <source>
        <dbReference type="ARBA" id="ARBA00022679"/>
    </source>
</evidence>
<keyword evidence="6 7" id="KW-0012">Acyltransferase</keyword>
<evidence type="ECO:0000256" key="2">
    <source>
        <dbReference type="ARBA" id="ARBA00008655"/>
    </source>
</evidence>
<keyword evidence="7" id="KW-1208">Phospholipid metabolism</keyword>
<dbReference type="EMBL" id="JBJUVG010000014">
    <property type="protein sequence ID" value="MFM9414339.1"/>
    <property type="molecule type" value="Genomic_DNA"/>
</dbReference>
<protein>
    <recommendedName>
        <fullName evidence="7">1-acyl-sn-glycerol-3-phosphate acyltransferase</fullName>
        <ecNumber evidence="7">2.3.1.51</ecNumber>
    </recommendedName>
</protein>
<keyword evidence="7" id="KW-0594">Phospholipid biosynthesis</keyword>
<evidence type="ECO:0000256" key="3">
    <source>
        <dbReference type="ARBA" id="ARBA00022516"/>
    </source>
</evidence>
<feature type="domain" description="Phospholipid/glycerol acyltransferase" evidence="8">
    <location>
        <begin position="75"/>
        <end position="190"/>
    </location>
</feature>
<keyword evidence="5 7" id="KW-0443">Lipid metabolism</keyword>
<reference evidence="9 10" key="1">
    <citation type="journal article" date="2016" name="Int. J. Syst. Evol. Microbiol.">
        <title>Peptococcus simiae sp. nov., isolated from rhesus macaque faeces and emended description of the genus Peptococcus.</title>
        <authorList>
            <person name="Shkoporov A.N."/>
            <person name="Efimov B.A."/>
            <person name="Kondova I."/>
            <person name="Ouwerling B."/>
            <person name="Chaplin A.V."/>
            <person name="Shcherbakova V.A."/>
            <person name="Langermans J.A.M."/>
        </authorList>
    </citation>
    <scope>NUCLEOTIDE SEQUENCE [LARGE SCALE GENOMIC DNA]</scope>
    <source>
        <strain evidence="9 10">M108</strain>
    </source>
</reference>
<evidence type="ECO:0000256" key="7">
    <source>
        <dbReference type="RuleBase" id="RU361267"/>
    </source>
</evidence>
<proteinExistence type="inferred from homology"/>